<evidence type="ECO:0000313" key="4">
    <source>
        <dbReference type="Proteomes" id="UP000799429"/>
    </source>
</evidence>
<dbReference type="AlphaFoldDB" id="A0A9P4S3Z5"/>
<keyword evidence="4" id="KW-1185">Reference proteome</keyword>
<dbReference type="EMBL" id="MU006116">
    <property type="protein sequence ID" value="KAF2834633.1"/>
    <property type="molecule type" value="Genomic_DNA"/>
</dbReference>
<name>A0A9P4S3Z5_9PEZI</name>
<protein>
    <recommendedName>
        <fullName evidence="2">A-kinase anchor protein 7-like phosphoesterase domain-containing protein</fullName>
    </recommendedName>
</protein>
<evidence type="ECO:0000313" key="3">
    <source>
        <dbReference type="EMBL" id="KAF2834633.1"/>
    </source>
</evidence>
<dbReference type="Pfam" id="PF10469">
    <property type="entry name" value="AKAP7_NLS"/>
    <property type="match status" value="1"/>
</dbReference>
<accession>A0A9P4S3Z5</accession>
<evidence type="ECO:0000259" key="2">
    <source>
        <dbReference type="Pfam" id="PF10469"/>
    </source>
</evidence>
<proteinExistence type="predicted"/>
<dbReference type="InterPro" id="IPR009210">
    <property type="entry name" value="ASCC1"/>
</dbReference>
<dbReference type="PANTHER" id="PTHR13360:SF1">
    <property type="entry name" value="ACTIVATING SIGNAL COINTEGRATOR 1 COMPLEX SUBUNIT 1"/>
    <property type="match status" value="1"/>
</dbReference>
<reference evidence="3" key="1">
    <citation type="journal article" date="2020" name="Stud. Mycol.">
        <title>101 Dothideomycetes genomes: a test case for predicting lifestyles and emergence of pathogens.</title>
        <authorList>
            <person name="Haridas S."/>
            <person name="Albert R."/>
            <person name="Binder M."/>
            <person name="Bloem J."/>
            <person name="Labutti K."/>
            <person name="Salamov A."/>
            <person name="Andreopoulos B."/>
            <person name="Baker S."/>
            <person name="Barry K."/>
            <person name="Bills G."/>
            <person name="Bluhm B."/>
            <person name="Cannon C."/>
            <person name="Castanera R."/>
            <person name="Culley D."/>
            <person name="Daum C."/>
            <person name="Ezra D."/>
            <person name="Gonzalez J."/>
            <person name="Henrissat B."/>
            <person name="Kuo A."/>
            <person name="Liang C."/>
            <person name="Lipzen A."/>
            <person name="Lutzoni F."/>
            <person name="Magnuson J."/>
            <person name="Mondo S."/>
            <person name="Nolan M."/>
            <person name="Ohm R."/>
            <person name="Pangilinan J."/>
            <person name="Park H.-J."/>
            <person name="Ramirez L."/>
            <person name="Alfaro M."/>
            <person name="Sun H."/>
            <person name="Tritt A."/>
            <person name="Yoshinaga Y."/>
            <person name="Zwiers L.-H."/>
            <person name="Turgeon B."/>
            <person name="Goodwin S."/>
            <person name="Spatafora J."/>
            <person name="Crous P."/>
            <person name="Grigoriev I."/>
        </authorList>
    </citation>
    <scope>NUCLEOTIDE SEQUENCE</scope>
    <source>
        <strain evidence="3">CBS 101060</strain>
    </source>
</reference>
<dbReference type="GO" id="GO:0006307">
    <property type="term" value="P:DNA alkylation repair"/>
    <property type="evidence" value="ECO:0007669"/>
    <property type="project" value="InterPro"/>
</dbReference>
<sequence length="277" mass="30059">MARKRVKSGKTSGPTTAKKPPLTHFLCFPLVTEASRPILQESMNRFAKAIIRAEDGSYKEDPIFPPAAIRPVGTLHLTLGVMSLPKPEQLEGALSLLKSLDVVSMLKDIDLKIKGVNEGKTVTPLVINLKSLSTTKGPTKASNLFAPPEDLTSRLQPFAEALKNLFTDAGFMFKEERRLTLHATVVNTIYARPGGRGTATEISKSTPAGSVKAPPKARGPIKFDATPLLARYKDYVWANKIRIEKVAICKMGATKILDESGKPIDAAYEEVASIPLP</sequence>
<organism evidence="3 4">
    <name type="scientific">Patellaria atrata CBS 101060</name>
    <dbReference type="NCBI Taxonomy" id="1346257"/>
    <lineage>
        <taxon>Eukaryota</taxon>
        <taxon>Fungi</taxon>
        <taxon>Dikarya</taxon>
        <taxon>Ascomycota</taxon>
        <taxon>Pezizomycotina</taxon>
        <taxon>Dothideomycetes</taxon>
        <taxon>Dothideomycetes incertae sedis</taxon>
        <taxon>Patellariales</taxon>
        <taxon>Patellariaceae</taxon>
        <taxon>Patellaria</taxon>
    </lineage>
</organism>
<comment type="caution">
    <text evidence="3">The sequence shown here is derived from an EMBL/GenBank/DDBJ whole genome shotgun (WGS) entry which is preliminary data.</text>
</comment>
<dbReference type="GO" id="GO:0006355">
    <property type="term" value="P:regulation of DNA-templated transcription"/>
    <property type="evidence" value="ECO:0007669"/>
    <property type="project" value="TreeGrafter"/>
</dbReference>
<dbReference type="InterPro" id="IPR019510">
    <property type="entry name" value="AKAP7-like_phosphoesterase"/>
</dbReference>
<dbReference type="Proteomes" id="UP000799429">
    <property type="component" value="Unassembled WGS sequence"/>
</dbReference>
<dbReference type="PANTHER" id="PTHR13360">
    <property type="entry name" value="ACTIVATING SIGNAL COINTEGRATOR 1 COMPLEX SUBUNIT 1"/>
    <property type="match status" value="1"/>
</dbReference>
<feature type="domain" description="A-kinase anchor protein 7-like phosphoesterase" evidence="2">
    <location>
        <begin position="23"/>
        <end position="255"/>
    </location>
</feature>
<feature type="region of interest" description="Disordered" evidence="1">
    <location>
        <begin position="196"/>
        <end position="216"/>
    </location>
</feature>
<dbReference type="GO" id="GO:0005634">
    <property type="term" value="C:nucleus"/>
    <property type="evidence" value="ECO:0007669"/>
    <property type="project" value="TreeGrafter"/>
</dbReference>
<dbReference type="Gene3D" id="3.90.1140.10">
    <property type="entry name" value="Cyclic phosphodiesterase"/>
    <property type="match status" value="1"/>
</dbReference>
<gene>
    <name evidence="3" type="ORF">M501DRAFT_943789</name>
</gene>
<evidence type="ECO:0000256" key="1">
    <source>
        <dbReference type="SAM" id="MobiDB-lite"/>
    </source>
</evidence>
<dbReference type="OrthoDB" id="277832at2759"/>